<dbReference type="EMBL" id="BK015407">
    <property type="protein sequence ID" value="DAE05306.1"/>
    <property type="molecule type" value="Genomic_DNA"/>
</dbReference>
<name>A0A8S5PEB1_9CAUD</name>
<sequence length="113" mass="13554">MINSLCKVIRHVSPNDENAFVLRIENNDLKILKDSFKYHKGIRDNVDFLEEMEVYPDKFIIIDIYPIVLDDSKNTYYYKLYCYGNNKLDSKMDTLNLFFEKFYGGRRYGRTIL</sequence>
<protein>
    <submittedName>
        <fullName evidence="1">Uncharacterized protein</fullName>
    </submittedName>
</protein>
<evidence type="ECO:0000313" key="1">
    <source>
        <dbReference type="EMBL" id="DAE05306.1"/>
    </source>
</evidence>
<proteinExistence type="predicted"/>
<reference evidence="1" key="1">
    <citation type="journal article" date="2021" name="Proc. Natl. Acad. Sci. U.S.A.">
        <title>A Catalog of Tens of Thousands of Viruses from Human Metagenomes Reveals Hidden Associations with Chronic Diseases.</title>
        <authorList>
            <person name="Tisza M.J."/>
            <person name="Buck C.B."/>
        </authorList>
    </citation>
    <scope>NUCLEOTIDE SEQUENCE</scope>
    <source>
        <strain evidence="1">CtWKa2</strain>
    </source>
</reference>
<organism evidence="1">
    <name type="scientific">Siphoviridae sp. ctWKa2</name>
    <dbReference type="NCBI Taxonomy" id="2825537"/>
    <lineage>
        <taxon>Viruses</taxon>
        <taxon>Duplodnaviria</taxon>
        <taxon>Heunggongvirae</taxon>
        <taxon>Uroviricota</taxon>
        <taxon>Caudoviricetes</taxon>
    </lineage>
</organism>
<accession>A0A8S5PEB1</accession>